<comment type="caution">
    <text evidence="1">The sequence shown here is derived from an EMBL/GenBank/DDBJ whole genome shotgun (WGS) entry which is preliminary data.</text>
</comment>
<evidence type="ECO:0000313" key="1">
    <source>
        <dbReference type="EMBL" id="RLL18997.1"/>
    </source>
</evidence>
<accession>A0ABX9TSW3</accession>
<organism evidence="1 2">
    <name type="scientific">Acinetobacter chengduensis</name>
    <dbReference type="NCBI Taxonomy" id="2420890"/>
    <lineage>
        <taxon>Bacteria</taxon>
        <taxon>Pseudomonadati</taxon>
        <taxon>Pseudomonadota</taxon>
        <taxon>Gammaproteobacteria</taxon>
        <taxon>Moraxellales</taxon>
        <taxon>Moraxellaceae</taxon>
        <taxon>Acinetobacter</taxon>
    </lineage>
</organism>
<reference evidence="1 2" key="1">
    <citation type="submission" date="2018-09" db="EMBL/GenBank/DDBJ databases">
        <title>The draft genome of Acinetobacter sp. strains.</title>
        <authorList>
            <person name="Qin J."/>
            <person name="Feng Y."/>
            <person name="Zong Z."/>
        </authorList>
    </citation>
    <scope>NUCLEOTIDE SEQUENCE [LARGE SCALE GENOMIC DNA]</scope>
    <source>
        <strain evidence="1 2">WCHAc060005</strain>
    </source>
</reference>
<sequence>MALTQEQQTYHETAQREINATVNWMRNYAKKREGSNGASVVAAYDSCVADAEADNNLDEAIPKVLRDIFDSAGPENKAYILGAIDSGIRSYQAVHGGEMPRADMVATALADGLIALKSVDGYDSTVNGTQLNSSGMESHSVIPAAAIVAISSRIATSIPIIAYLPNANGSNQVPVVYGRNIAKNSFGAVKAGEYIDGKGASLQYFDPIFEFVMTQDTADAKSYTLSPTVTYANGTLDQPDPNAPALPFMGGRVRILVNGVTVGDDATRDHAKFTGPSAIIPKRNHHLVVAGVEVAVVSGIADLSANTVQVSFKEELPAGAVVTAELIADFERTEANGEKQILLAPSVDVDLVARDVYAYPMRGRYRATTSSIYQVQRELGLDIRGAVTAVISSKFLLEQNVRLLRRLKKRAIGFGRVFTADLHRGATETPAFNNTSEQARELLVSISMGKVNINKLLDIVPSGHDLYVTDKMSVLFDNLADDTHYKKLSSAVGSPNQITRIGQIGNNINVYHVPEDAQLLTESNSGAEIMLVGRSGDPVRNPFVGFPTVPFTVRESNTQDFVQGVTIEATGAADLNPLDRFCDQCVVIQVVNLPVSITGA</sequence>
<proteinExistence type="predicted"/>
<protein>
    <recommendedName>
        <fullName evidence="3">Major capsid protein</fullName>
    </recommendedName>
</protein>
<evidence type="ECO:0008006" key="3">
    <source>
        <dbReference type="Google" id="ProtNLM"/>
    </source>
</evidence>
<dbReference type="EMBL" id="RCHC01000019">
    <property type="protein sequence ID" value="RLL18997.1"/>
    <property type="molecule type" value="Genomic_DNA"/>
</dbReference>
<keyword evidence="2" id="KW-1185">Reference proteome</keyword>
<name>A0ABX9TSW3_9GAMM</name>
<gene>
    <name evidence="1" type="ORF">D9K81_14670</name>
</gene>
<dbReference type="RefSeq" id="WP_121523517.1">
    <property type="nucleotide sequence ID" value="NZ_RCHC01000019.1"/>
</dbReference>
<evidence type="ECO:0000313" key="2">
    <source>
        <dbReference type="Proteomes" id="UP000280271"/>
    </source>
</evidence>
<dbReference type="Proteomes" id="UP000280271">
    <property type="component" value="Unassembled WGS sequence"/>
</dbReference>